<reference evidence="1" key="1">
    <citation type="journal article" date="2021" name="PeerJ">
        <title>Analysis of 44 Vibrio anguillarum genomes reveals high genetic diversity.</title>
        <authorList>
            <person name="Hansen M.J."/>
            <person name="Dalsgaard I."/>
        </authorList>
    </citation>
    <scope>NUCLEOTIDE SEQUENCE</scope>
    <source>
        <strain evidence="1">850617-1/1</strain>
    </source>
</reference>
<proteinExistence type="predicted"/>
<comment type="caution">
    <text evidence="1">The sequence shown here is derived from an EMBL/GenBank/DDBJ whole genome shotgun (WGS) entry which is preliminary data.</text>
</comment>
<accession>A0AAW4BGD7</accession>
<sequence>MHINNSSIMYMKGRLMILYKYLPSMRIDVIENLHIRFTQLSSLNDPFEMYHCFDSRENRNLFNEAVNKADELWISLSEKEKLEENGNYLNCLNELNDWLYNTEINMSMTKSLSDYLNDKIGILSLSECFSNPLMWSHYADQYRGFVIGFNSDHEWFKKPDAFGEPTSIIKVKYLERKSVISPNSASVNQVLGEKSKHWEYEKEYRLTCNFSGFKVHPLSKSCLDEFGNKIFLAQIPLDVISCIYLGPRIDINTENKIIEIVKRNRIVCDLFKGYFDDYSIKFESISA</sequence>
<dbReference type="EMBL" id="SCLC01000039">
    <property type="protein sequence ID" value="MBF4436122.1"/>
    <property type="molecule type" value="Genomic_DNA"/>
</dbReference>
<protein>
    <submittedName>
        <fullName evidence="1">DUF2971 domain-containing protein</fullName>
    </submittedName>
</protein>
<evidence type="ECO:0000313" key="1">
    <source>
        <dbReference type="EMBL" id="MBF4436122.1"/>
    </source>
</evidence>
<dbReference type="AlphaFoldDB" id="A0AAW4BGD7"/>
<organism evidence="1 2">
    <name type="scientific">Vibrio anguillarum</name>
    <name type="common">Listonella anguillarum</name>
    <dbReference type="NCBI Taxonomy" id="55601"/>
    <lineage>
        <taxon>Bacteria</taxon>
        <taxon>Pseudomonadati</taxon>
        <taxon>Pseudomonadota</taxon>
        <taxon>Gammaproteobacteria</taxon>
        <taxon>Vibrionales</taxon>
        <taxon>Vibrionaceae</taxon>
        <taxon>Vibrio</taxon>
    </lineage>
</organism>
<name>A0AAW4BGD7_VIBAN</name>
<gene>
    <name evidence="1" type="ORF">ERJ77_16630</name>
</gene>
<dbReference type="InterPro" id="IPR021352">
    <property type="entry name" value="DUF2971"/>
</dbReference>
<dbReference type="Proteomes" id="UP000786185">
    <property type="component" value="Unassembled WGS sequence"/>
</dbReference>
<dbReference type="Pfam" id="PF11185">
    <property type="entry name" value="DUF2971"/>
    <property type="match status" value="1"/>
</dbReference>
<evidence type="ECO:0000313" key="2">
    <source>
        <dbReference type="Proteomes" id="UP000786185"/>
    </source>
</evidence>